<proteinExistence type="predicted"/>
<sequence length="179" mass="19352">MTARKARVNPVAFVSMKVQHHAMKPMILIATVGLGALAACASLDTYYKPGTSVATLNRETTACQVKALRDVPVTQQIRRNPPIFVPGERVCNAEGKCKTRPDRYIDGGIETYDPNEGLRLRVERQCMADKGFAPVSIPACPDAVARSAPSRATTRLPALTEGSCVIRNPDGSFQIVTRG</sequence>
<name>A0A7W6Q426_9RHOB</name>
<keyword evidence="2" id="KW-1185">Reference proteome</keyword>
<protein>
    <submittedName>
        <fullName evidence="1">Uncharacterized protein</fullName>
    </submittedName>
</protein>
<evidence type="ECO:0000313" key="2">
    <source>
        <dbReference type="Proteomes" id="UP000565745"/>
    </source>
</evidence>
<dbReference type="AlphaFoldDB" id="A0A7W6Q426"/>
<evidence type="ECO:0000313" key="1">
    <source>
        <dbReference type="EMBL" id="MBB4173724.1"/>
    </source>
</evidence>
<dbReference type="EMBL" id="JACIFU010000002">
    <property type="protein sequence ID" value="MBB4173724.1"/>
    <property type="molecule type" value="Genomic_DNA"/>
</dbReference>
<dbReference type="Proteomes" id="UP000565745">
    <property type="component" value="Unassembled WGS sequence"/>
</dbReference>
<organism evidence="1 2">
    <name type="scientific">Sulfitobacter noctilucicola</name>
    <dbReference type="NCBI Taxonomy" id="1342301"/>
    <lineage>
        <taxon>Bacteria</taxon>
        <taxon>Pseudomonadati</taxon>
        <taxon>Pseudomonadota</taxon>
        <taxon>Alphaproteobacteria</taxon>
        <taxon>Rhodobacterales</taxon>
        <taxon>Roseobacteraceae</taxon>
        <taxon>Sulfitobacter</taxon>
    </lineage>
</organism>
<comment type="caution">
    <text evidence="1">The sequence shown here is derived from an EMBL/GenBank/DDBJ whole genome shotgun (WGS) entry which is preliminary data.</text>
</comment>
<dbReference type="RefSeq" id="WP_241461356.1">
    <property type="nucleotide sequence ID" value="NZ_JASD01000008.1"/>
</dbReference>
<gene>
    <name evidence="1" type="ORF">GGR93_001497</name>
</gene>
<accession>A0A7W6Q426</accession>
<reference evidence="1 2" key="1">
    <citation type="submission" date="2020-08" db="EMBL/GenBank/DDBJ databases">
        <title>Genomic Encyclopedia of Type Strains, Phase IV (KMG-IV): sequencing the most valuable type-strain genomes for metagenomic binning, comparative biology and taxonomic classification.</title>
        <authorList>
            <person name="Goeker M."/>
        </authorList>
    </citation>
    <scope>NUCLEOTIDE SEQUENCE [LARGE SCALE GENOMIC DNA]</scope>
    <source>
        <strain evidence="1 2">DSM 101015</strain>
    </source>
</reference>